<gene>
    <name evidence="2" type="ORF">IP90_02923</name>
</gene>
<feature type="compositionally biased region" description="Polar residues" evidence="1">
    <location>
        <begin position="151"/>
        <end position="168"/>
    </location>
</feature>
<comment type="caution">
    <text evidence="2">The sequence shown here is derived from an EMBL/GenBank/DDBJ whole genome shotgun (WGS) entry which is preliminary data.</text>
</comment>
<feature type="region of interest" description="Disordered" evidence="1">
    <location>
        <begin position="144"/>
        <end position="168"/>
    </location>
</feature>
<dbReference type="Proteomes" id="UP000315167">
    <property type="component" value="Unassembled WGS sequence"/>
</dbReference>
<name>A0A562KX35_9GAMM</name>
<keyword evidence="3" id="KW-1185">Reference proteome</keyword>
<organism evidence="2 3">
    <name type="scientific">Luteimonas cucumeris</name>
    <dbReference type="NCBI Taxonomy" id="985012"/>
    <lineage>
        <taxon>Bacteria</taxon>
        <taxon>Pseudomonadati</taxon>
        <taxon>Pseudomonadota</taxon>
        <taxon>Gammaproteobacteria</taxon>
        <taxon>Lysobacterales</taxon>
        <taxon>Lysobacteraceae</taxon>
        <taxon>Luteimonas</taxon>
    </lineage>
</organism>
<evidence type="ECO:0000313" key="2">
    <source>
        <dbReference type="EMBL" id="TWH99916.1"/>
    </source>
</evidence>
<dbReference type="AlphaFoldDB" id="A0A562KX35"/>
<evidence type="ECO:0000256" key="1">
    <source>
        <dbReference type="SAM" id="MobiDB-lite"/>
    </source>
</evidence>
<dbReference type="EMBL" id="VLKN01000008">
    <property type="protein sequence ID" value="TWH99916.1"/>
    <property type="molecule type" value="Genomic_DNA"/>
</dbReference>
<protein>
    <submittedName>
        <fullName evidence="2">Uncharacterized protein</fullName>
    </submittedName>
</protein>
<reference evidence="2 3" key="1">
    <citation type="journal article" date="2015" name="Stand. Genomic Sci.">
        <title>Genomic Encyclopedia of Bacterial and Archaeal Type Strains, Phase III: the genomes of soil and plant-associated and newly described type strains.</title>
        <authorList>
            <person name="Whitman W.B."/>
            <person name="Woyke T."/>
            <person name="Klenk H.P."/>
            <person name="Zhou Y."/>
            <person name="Lilburn T.G."/>
            <person name="Beck B.J."/>
            <person name="De Vos P."/>
            <person name="Vandamme P."/>
            <person name="Eisen J.A."/>
            <person name="Garrity G."/>
            <person name="Hugenholtz P."/>
            <person name="Kyrpides N.C."/>
        </authorList>
    </citation>
    <scope>NUCLEOTIDE SEQUENCE [LARGE SCALE GENOMIC DNA]</scope>
    <source>
        <strain evidence="2 3">CGMCC 1.10821</strain>
    </source>
</reference>
<sequence>MRTQPGIHRFLCNPRSSGCRLQTVERSGRAAAFAVALQPRRHADPKGGGHGWPPFSDRASMASRKIPANHHVQTLALIGEDPFLWLLSFGSAKESDPHAAARGKADPRGSGTCVVASNRLPGVCRPFRSGFRLLSQSGHFLLMGPRESNQREGPSPTNQSGQWDSGSRFSESASCLHRKTAAIHGRRPTGLGSYAAEKQKQQISKHIFSALCFSKRRVKRKPQDACVHSSHSDCS</sequence>
<proteinExistence type="predicted"/>
<evidence type="ECO:0000313" key="3">
    <source>
        <dbReference type="Proteomes" id="UP000315167"/>
    </source>
</evidence>
<accession>A0A562KX35</accession>